<gene>
    <name evidence="2" type="ORF">MMIC_P0257</name>
</gene>
<dbReference type="SUPFAM" id="SSF55174">
    <property type="entry name" value="Alpha-L RNA-binding motif"/>
    <property type="match status" value="1"/>
</dbReference>
<comment type="caution">
    <text evidence="2">The sequence shown here is derived from an EMBL/GenBank/DDBJ whole genome shotgun (WGS) entry which is preliminary data.</text>
</comment>
<dbReference type="AlphaFoldDB" id="A0A1L8CK93"/>
<accession>A0A1L8CK93</accession>
<dbReference type="STRING" id="1921010.MMIC_P0257"/>
<dbReference type="Proteomes" id="UP000231632">
    <property type="component" value="Unassembled WGS sequence"/>
</dbReference>
<keyword evidence="1" id="KW-0694">RNA-binding</keyword>
<proteinExistence type="predicted"/>
<evidence type="ECO:0000256" key="1">
    <source>
        <dbReference type="PROSITE-ProRule" id="PRU00182"/>
    </source>
</evidence>
<evidence type="ECO:0000313" key="2">
    <source>
        <dbReference type="EMBL" id="GAV19323.1"/>
    </source>
</evidence>
<dbReference type="InterPro" id="IPR036986">
    <property type="entry name" value="S4_RNA-bd_sf"/>
</dbReference>
<dbReference type="Gene3D" id="3.10.290.10">
    <property type="entry name" value="RNA-binding S4 domain"/>
    <property type="match status" value="1"/>
</dbReference>
<dbReference type="CDD" id="cd00165">
    <property type="entry name" value="S4"/>
    <property type="match status" value="1"/>
</dbReference>
<organism evidence="2 3">
    <name type="scientific">Mariprofundus micogutta</name>
    <dbReference type="NCBI Taxonomy" id="1921010"/>
    <lineage>
        <taxon>Bacteria</taxon>
        <taxon>Pseudomonadati</taxon>
        <taxon>Pseudomonadota</taxon>
        <taxon>Candidatius Mariprofundia</taxon>
        <taxon>Mariprofundales</taxon>
        <taxon>Mariprofundaceae</taxon>
        <taxon>Mariprofundus</taxon>
    </lineage>
</organism>
<protein>
    <submittedName>
        <fullName evidence="2">Ribosome-associated protein</fullName>
    </submittedName>
</protein>
<dbReference type="GO" id="GO:0003723">
    <property type="term" value="F:RNA binding"/>
    <property type="evidence" value="ECO:0007669"/>
    <property type="project" value="UniProtKB-KW"/>
</dbReference>
<evidence type="ECO:0000313" key="3">
    <source>
        <dbReference type="Proteomes" id="UP000231632"/>
    </source>
</evidence>
<dbReference type="PROSITE" id="PS50889">
    <property type="entry name" value="S4"/>
    <property type="match status" value="1"/>
</dbReference>
<keyword evidence="3" id="KW-1185">Reference proteome</keyword>
<sequence>MVREVTISKEPIELNKLLKFESLVSSGGEANQVIVEGLVTVNGEVETRKRKKIVAGDVIIFADQEMIIRRE</sequence>
<reference evidence="2 3" key="1">
    <citation type="journal article" date="2017" name="Arch. Microbiol.">
        <title>Mariprofundus micogutta sp. nov., a novel iron-oxidizing zetaproteobacterium isolated from a deep-sea hydrothermal field at the Bayonnaise knoll of the Izu-Ogasawara arc, and a description of Mariprofundales ord. nov. and Zetaproteobacteria classis nov.</title>
        <authorList>
            <person name="Makita H."/>
            <person name="Tanaka E."/>
            <person name="Mitsunobu S."/>
            <person name="Miyazaki M."/>
            <person name="Nunoura T."/>
            <person name="Uematsu K."/>
            <person name="Takaki Y."/>
            <person name="Nishi S."/>
            <person name="Shimamura S."/>
            <person name="Takai K."/>
        </authorList>
    </citation>
    <scope>NUCLEOTIDE SEQUENCE [LARGE SCALE GENOMIC DNA]</scope>
    <source>
        <strain evidence="2 3">ET2</strain>
    </source>
</reference>
<dbReference type="Pfam" id="PF13275">
    <property type="entry name" value="S4_2"/>
    <property type="match status" value="1"/>
</dbReference>
<dbReference type="EMBL" id="BDFD01000002">
    <property type="protein sequence ID" value="GAV19323.1"/>
    <property type="molecule type" value="Genomic_DNA"/>
</dbReference>
<name>A0A1L8CK93_9PROT</name>